<feature type="compositionally biased region" description="Polar residues" evidence="4">
    <location>
        <begin position="1799"/>
        <end position="1811"/>
    </location>
</feature>
<feature type="compositionally biased region" description="Basic and acidic residues" evidence="4">
    <location>
        <begin position="2189"/>
        <end position="2228"/>
    </location>
</feature>
<feature type="region of interest" description="Disordered" evidence="4">
    <location>
        <begin position="416"/>
        <end position="448"/>
    </location>
</feature>
<feature type="compositionally biased region" description="Basic and acidic residues" evidence="4">
    <location>
        <begin position="390"/>
        <end position="400"/>
    </location>
</feature>
<feature type="compositionally biased region" description="Basic and acidic residues" evidence="4">
    <location>
        <begin position="1177"/>
        <end position="1191"/>
    </location>
</feature>
<feature type="region of interest" description="Disordered" evidence="4">
    <location>
        <begin position="800"/>
        <end position="1020"/>
    </location>
</feature>
<feature type="region of interest" description="Disordered" evidence="4">
    <location>
        <begin position="770"/>
        <end position="789"/>
    </location>
</feature>
<evidence type="ECO:0000259" key="6">
    <source>
        <dbReference type="PROSITE" id="PS50184"/>
    </source>
</evidence>
<feature type="compositionally biased region" description="Basic and acidic residues" evidence="4">
    <location>
        <begin position="895"/>
        <end position="908"/>
    </location>
</feature>
<feature type="compositionally biased region" description="Basic and acidic residues" evidence="4">
    <location>
        <begin position="1387"/>
        <end position="1405"/>
    </location>
</feature>
<protein>
    <submittedName>
        <fullName evidence="7">Tenebrin</fullName>
    </submittedName>
</protein>
<sequence>MTAWTQLFEPGPALVLLIALLVPQTAVAAPLNEHDMTDIEYYPVADSTGCYYNFQHYDEGDRIITNEPCLNCTCHNRMLMCYLRVCPFTKAIGQDCKVEKRADQCCPVITCPEVPVQLLTSTTQSSTAVGHLDAYGCSIDGLFYSDGARVPSDPNKPCELCYCIRNKTACVMQECTLKVEGCKPVYQEGVCCPVRYDCEHPDYNLLETTTRRLITTTTETPTTTLAGPVDCIHNNEIYADGALVIKDKPCEHCYCMRGDIVCAVQECSPTPLDKVNCTALPPKEGQCCPDNYECEHMIEEELTTGYSYTTPPTAGFDEIATTQPSVESKPEEEEEGVTPSQTEQPIEITSPPGEESTVPSVGKEGEVAQEPVTILPVEAEKEQPGQLPESPEKEDHEEPVKSGVTPLFDEAAHVTEGAVQETEKPISQEQVTEQPEDIPATVKPEVEIPDQEVNEIPEEHEIVTAGPHVPEHDEIVHPEETEYPTQEHEAGSGEEPHVTETEAKVTETPGVTEGEGTIVPQQPVHVTEQQPTEGQQTEGPQVHVTESEGVVTEFPQKPETETEGITEGDLEPPQHVPIDEGEEGEEEVPEKHLTEQGKETEVPKDVTAAMDHGTTELPHVVGHVTETAPEIGTGLPHEMEAEGTERQQGEVTEIPHEVITQGQVEEGEVTEIPQVPVTEEVHEISKIPSDHVPKGEEGQGEITEIPQYVTEGAAEEGKATEMPRVTEAQTSKAELPQTGVTEGESTELPQQHVTEAGEKSTEMPQEPIVVDESTGVPQEQGPEEGTELPHKHVPEITELPGEHVTQGQETELPKEHVTNIPVTEGEITEQPTQAETGTELPKDHTEGEGTELPEGHVTQVPISEAESTELPKEQEGEVPKEQMTQLPVTDEESTELPKEQEEIPKEHMTQLPVTEEESTELPKEEEKAEGTELPKEHMTQAPITEDESTGLPKEQEKEQIPGEHLTQVPMVEEGTEGPKEEEKRTELPKEHVTFVPEIGGEGTELPQEQTTGEGTKLPDEHVTEGVIAGEGETKLPPEHVTHEYVAQGTEQPHEITEKPVEEGTELVKEHITQGPITGEEGTELPKEHITQGPITGEEGTELPKEHITQGPITGEEGTELPKEHITQGPITSEEGTELPKEHITGGPVTAEEGTELPSEQGTGAPQEQGTELPQEQFTDKPLEGEIPKEHITQVPVLGGEATESPFEHVTKDQAHEGTELPKEHITATPEIGGEGTKPPQEYMTEAPVTKLPEEYITEGAVEEGKVTELPQAHVTVGEAEESVTKESTERVPVEEGKVTELPQAHVTVGEAEEGKPTEVPQEGQTTELPKEHVPEEGQTTEHPREPQVTEGQISEKPEYITESKLDETTKYAEEPTPVEGEIPDQYPVEHDHLPEVPEQETEKTVPHVPEGQTESGETATLIPGEAEKPQEATMKPSPALEGQTEESVTKESTERVPGGEGEGTTVKYVPEQEEGKSTEFPHVTEGSGEDISTKMPEDLQQVTEKQQPTGEEKETEIPEQVTPAIPQVPSEEHSEKPTEIKPDEAVTTNIIEHGEGTTYAYTERVQPQEVTEEPLYPHAHDDLGHPAAEEGEEEEGERGVPGEGSCLVDGQTYKNNSNVPPINHCQVSCKCVSSILQCESVTCTPPPSNLQHCMPVYQGPDSCCPTYSCAIPGVTSMESDSHKMETTTKETLPGSIGVDIIIPSEEGTVRPEGTTVSAREETELPEYVLPEEHVPYVPHLPEGHVPEQTTKLPEGAATEGYVTITKPAEHVPAHTEMPVEVITSAEGEIDTVPTIQEGSTEVSVTEVGQEQSTEKHLEPKPVTEIAPEQVTEKHLEPQPATEIGQEQPELQPATEIGQEGTTLKPGTEVEGEPETHVTEYPEGIEHDEGHPQIPDEGENEIEDHTVAELPVTSAEAEKAPHTVIPSKFPGEPVSTEVPEKEEMVTHPGDIVTEVLPDVTEVVTEAEVPSQPESVTERQPAVPEQVTEGVKVEGPETATDVAKEHATEGITMKPGEVSEVATEGVTTKPEEIPEIATEAEKESPVHVTEGVPGEHITESIPEAATEGVKLPSVPETTPEIVTEGVKVVVTEGVTETGTEAVEVVVPELTTVPGEEEHKLTTEGVKEHIPEEVTEGEGVKEVMPTESGEPEKPIVPEGVTEEAVTDAEKEGPESVTGAPSPKEPEIPVTEGMKEQEPHFDEGAAPHEETSTEYKPEEHMTEHHVIDERPEGTTLPTEMVTEGKLPEQGTEGGILATITEPSATAKMPESISHVTEKPEEGQLPTHDESATAGPEVTETVPSKEGKPTEHVPSGEPEVSTEHVYHPMPAFGEEEGGERIQPDISEPHDGDVTTAVPEHVPAISEKTDIIETAKPAVTEPSKHIPGEGIEGTTAHPEIVPDMGEEGGITESATKPEQVPGAEQPEGTTALPEHVPGISEEGGITEPAIKPEHVPGEEPEGTTALPEHVPGVSEGVVTEPATKPEQVSGAEPEGTTALPEHVPGVSEEGVVTEPATKLEQIPGTEPEGTTVLPEHVPGISEEGDITEPATKPEHVPGAEPEGTTALPEHVPGVSEGVVTEPATKPEHVPGEEPEGATALPEHVPGVSEEGIVTEPSIKPEQVPGAEPEGTTVLPEHVPGVSEDGGITQPSTKPEQVPGAEQPEGTTALPEHIPGISDEGGISEPATKPEQVPGAEPEGTTALPEHVPGVSEEGGVTEPGTKPEQVPGAEPEGTTALPEHVPGVSEDGGIAKPEEVPGAEQPEGTTALPEHIPGVSEEGGITEPATKPEQVPSTESEGTTVLPEHVPAVSEEGGITESATKPEQIAGEESEGTTALPEHVPVVSEEGGGTEPPKAGVTVPGEISTEIVPTEKTVEGVTETGEKVTLSKVFQNMLLVPMQPEGEAATLRPGYLPEGSTPSDGVSESVGVTEKEGEPSIQVTPESTTAAEAVSEEAKVTTKRPFIYIPPIYEPEQVPAQDEVTETEEEFAHTTLGYVPEGSTVAGVPEHAASSEQPEHVPGTPQPEHVSSTSRPEYEGTTLTPGVTEGEVVETVPWATTGIPPAEIPEGTEKQAPVTEQESVVTVTAQYVTETPEQGTQKPEGQATEGVPEVATEIPSRVGEGDHTTLKPVEVTQRKGEEQVTEGVTQQPTVPAGEMEAKPTELPAQKPEEGVTEYVSAISTEKSFEVPTTQPPTEGVTQARPAIPGEGQEPPVEETSQTALEGKPEEAFTSPTVTTTQTSKPFTSGPSEEESTKKGMAGELSTSAPSSVLTSSTTLPPQHTVPEEPDYQTPEEDYGEEDQSAFGPGTCRYGGKVYVSAQQIPRDDPCDFCFCFRSDIICLQQSCPPPIPRCHEEPIRGFCCPRYECPVSMATSVNVTTTTTTTTTTLPPHFLSHAYKGKAIRSGCQIRNKAYNVGEEIKSASGPCLHCTCGGDGQMKCDPKACSPEPMLRQMIAAAESRRRR</sequence>
<feature type="compositionally biased region" description="Polar residues" evidence="4">
    <location>
        <begin position="3083"/>
        <end position="3093"/>
    </location>
</feature>
<evidence type="ECO:0000256" key="2">
    <source>
        <dbReference type="ARBA" id="ARBA00022525"/>
    </source>
</evidence>
<feature type="domain" description="VWFC" evidence="6">
    <location>
        <begin position="3299"/>
        <end position="3360"/>
    </location>
</feature>
<feature type="region of interest" description="Disordered" evidence="4">
    <location>
        <begin position="1915"/>
        <end position="1940"/>
    </location>
</feature>
<evidence type="ECO:0000256" key="1">
    <source>
        <dbReference type="ARBA" id="ARBA00004613"/>
    </source>
</evidence>
<feature type="compositionally biased region" description="Polar residues" evidence="4">
    <location>
        <begin position="3171"/>
        <end position="3190"/>
    </location>
</feature>
<feature type="region of interest" description="Disordered" evidence="4">
    <location>
        <begin position="2400"/>
        <end position="2463"/>
    </location>
</feature>
<feature type="compositionally biased region" description="Basic and acidic residues" evidence="4">
    <location>
        <begin position="589"/>
        <end position="603"/>
    </location>
</feature>
<feature type="region of interest" description="Disordered" evidence="4">
    <location>
        <begin position="2257"/>
        <end position="2317"/>
    </location>
</feature>
<feature type="region of interest" description="Disordered" evidence="4">
    <location>
        <begin position="1843"/>
        <end position="1874"/>
    </location>
</feature>
<reference evidence="7" key="1">
    <citation type="journal article" date="2004" name="Dev. Genes Evol.">
        <title>Characterization of a putative extracellular matrix protein from the beetle Tenebrio molitor: hormonal regulation during metamorphosis.</title>
        <authorList>
            <person name="Royer V."/>
            <person name="Hourdry A."/>
            <person name="Fraichard S."/>
            <person name="Bouhin H."/>
        </authorList>
    </citation>
    <scope>NUCLEOTIDE SEQUENCE</scope>
</reference>
<feature type="region of interest" description="Disordered" evidence="4">
    <location>
        <begin position="2899"/>
        <end position="2950"/>
    </location>
</feature>
<feature type="region of interest" description="Disordered" evidence="4">
    <location>
        <begin position="1576"/>
        <end position="1605"/>
    </location>
</feature>
<evidence type="ECO:0000256" key="3">
    <source>
        <dbReference type="ARBA" id="ARBA00022729"/>
    </source>
</evidence>
<evidence type="ECO:0000256" key="5">
    <source>
        <dbReference type="SAM" id="SignalP"/>
    </source>
</evidence>
<accession>Q6R5A9</accession>
<feature type="compositionally biased region" description="Basic and acidic residues" evidence="4">
    <location>
        <begin position="869"/>
        <end position="880"/>
    </location>
</feature>
<dbReference type="SMART" id="SM00214">
    <property type="entry name" value="VWC"/>
    <property type="match status" value="5"/>
</dbReference>
<feature type="compositionally biased region" description="Low complexity" evidence="4">
    <location>
        <begin position="3222"/>
        <end position="3238"/>
    </location>
</feature>
<feature type="compositionally biased region" description="Basic and acidic residues" evidence="4">
    <location>
        <begin position="479"/>
        <end position="505"/>
    </location>
</feature>
<comment type="subcellular location">
    <subcellularLocation>
        <location evidence="1">Secreted</location>
    </subcellularLocation>
</comment>
<feature type="region of interest" description="Disordered" evidence="4">
    <location>
        <begin position="1799"/>
        <end position="1818"/>
    </location>
</feature>
<feature type="compositionally biased region" description="Acidic residues" evidence="4">
    <location>
        <begin position="579"/>
        <end position="588"/>
    </location>
</feature>
<feature type="region of interest" description="Disordered" evidence="4">
    <location>
        <begin position="3083"/>
        <end position="3102"/>
    </location>
</feature>
<keyword evidence="3 5" id="KW-0732">Signal</keyword>
<dbReference type="InterPro" id="IPR001007">
    <property type="entry name" value="VWF_dom"/>
</dbReference>
<feature type="compositionally biased region" description="Polar residues" evidence="4">
    <location>
        <begin position="1500"/>
        <end position="1509"/>
    </location>
</feature>
<feature type="region of interest" description="Disordered" evidence="4">
    <location>
        <begin position="2990"/>
        <end position="3072"/>
    </location>
</feature>
<feature type="compositionally biased region" description="Polar residues" evidence="4">
    <location>
        <begin position="1157"/>
        <end position="1176"/>
    </location>
</feature>
<feature type="compositionally biased region" description="Basic and acidic residues" evidence="4">
    <location>
        <begin position="976"/>
        <end position="992"/>
    </location>
</feature>
<feature type="compositionally biased region" description="Basic and acidic residues" evidence="4">
    <location>
        <begin position="1530"/>
        <end position="1541"/>
    </location>
</feature>
<feature type="compositionally biased region" description="Low complexity" evidence="4">
    <location>
        <begin position="3029"/>
        <end position="3047"/>
    </location>
</feature>
<feature type="region of interest" description="Disordered" evidence="4">
    <location>
        <begin position="2539"/>
        <end position="2858"/>
    </location>
</feature>
<feature type="domain" description="VWFC" evidence="6">
    <location>
        <begin position="231"/>
        <end position="295"/>
    </location>
</feature>
<dbReference type="InterPro" id="IPR052424">
    <property type="entry name" value="Kielin_Chordin-BMP_Reg"/>
</dbReference>
<feature type="compositionally biased region" description="Basic and acidic residues" evidence="4">
    <location>
        <begin position="1282"/>
        <end position="1298"/>
    </location>
</feature>
<feature type="compositionally biased region" description="Low complexity" evidence="4">
    <location>
        <begin position="3254"/>
        <end position="3271"/>
    </location>
</feature>
<feature type="region of interest" description="Disordered" evidence="4">
    <location>
        <begin position="716"/>
        <end position="764"/>
    </location>
</feature>
<keyword evidence="2" id="KW-0964">Secreted</keyword>
<feature type="compositionally biased region" description="Basic and acidic residues" evidence="4">
    <location>
        <begin position="1578"/>
        <end position="1588"/>
    </location>
</feature>
<feature type="compositionally biased region" description="Basic and acidic residues" evidence="4">
    <location>
        <begin position="1205"/>
        <end position="1225"/>
    </location>
</feature>
<feature type="region of interest" description="Disordered" evidence="4">
    <location>
        <begin position="1262"/>
        <end position="1541"/>
    </location>
</feature>
<feature type="region of interest" description="Disordered" evidence="4">
    <location>
        <begin position="3108"/>
        <end position="3296"/>
    </location>
</feature>
<dbReference type="GO" id="GO:0005576">
    <property type="term" value="C:extracellular region"/>
    <property type="evidence" value="ECO:0007669"/>
    <property type="project" value="UniProtKB-SubCell"/>
</dbReference>
<feature type="compositionally biased region" description="Low complexity" evidence="4">
    <location>
        <begin position="506"/>
        <end position="519"/>
    </location>
</feature>
<feature type="region of interest" description="Disordered" evidence="4">
    <location>
        <begin position="2158"/>
        <end position="2232"/>
    </location>
</feature>
<feature type="region of interest" description="Disordered" evidence="4">
    <location>
        <begin position="1073"/>
        <end position="1241"/>
    </location>
</feature>
<dbReference type="EMBL" id="AY513074">
    <property type="protein sequence ID" value="AAR97872.1"/>
    <property type="molecule type" value="mRNA"/>
</dbReference>
<dbReference type="PANTHER" id="PTHR46698:SF3">
    <property type="entry name" value="TENECTIN ISOFORM 1-RELATED"/>
    <property type="match status" value="1"/>
</dbReference>
<feature type="signal peptide" evidence="5">
    <location>
        <begin position="1"/>
        <end position="28"/>
    </location>
</feature>
<feature type="compositionally biased region" description="Acidic residues" evidence="4">
    <location>
        <begin position="3277"/>
        <end position="3293"/>
    </location>
</feature>
<evidence type="ECO:0000313" key="7">
    <source>
        <dbReference type="EMBL" id="AAR97872.1"/>
    </source>
</evidence>
<proteinExistence type="evidence at transcript level"/>
<feature type="chain" id="PRO_5004279837" evidence="5">
    <location>
        <begin position="29"/>
        <end position="3455"/>
    </location>
</feature>
<feature type="compositionally biased region" description="Low complexity" evidence="4">
    <location>
        <begin position="527"/>
        <end position="541"/>
    </location>
</feature>
<dbReference type="PANTHER" id="PTHR46698">
    <property type="entry name" value="CROSSVEINLESS 2"/>
    <property type="match status" value="1"/>
</dbReference>
<evidence type="ECO:0000256" key="4">
    <source>
        <dbReference type="SAM" id="MobiDB-lite"/>
    </source>
</evidence>
<feature type="region of interest" description="Disordered" evidence="4">
    <location>
        <begin position="1964"/>
        <end position="1987"/>
    </location>
</feature>
<organism evidence="7">
    <name type="scientific">Tenebrio molitor</name>
    <name type="common">Yellow mealworm beetle</name>
    <dbReference type="NCBI Taxonomy" id="7067"/>
    <lineage>
        <taxon>Eukaryota</taxon>
        <taxon>Metazoa</taxon>
        <taxon>Ecdysozoa</taxon>
        <taxon>Arthropoda</taxon>
        <taxon>Hexapoda</taxon>
        <taxon>Insecta</taxon>
        <taxon>Pterygota</taxon>
        <taxon>Neoptera</taxon>
        <taxon>Endopterygota</taxon>
        <taxon>Coleoptera</taxon>
        <taxon>Polyphaga</taxon>
        <taxon>Cucujiformia</taxon>
        <taxon>Tenebrionidae</taxon>
        <taxon>Tenebrio</taxon>
    </lineage>
</organism>
<feature type="region of interest" description="Disordered" evidence="4">
    <location>
        <begin position="310"/>
        <end position="401"/>
    </location>
</feature>
<feature type="region of interest" description="Disordered" evidence="4">
    <location>
        <begin position="2476"/>
        <end position="2508"/>
    </location>
</feature>
<dbReference type="PROSITE" id="PS50184">
    <property type="entry name" value="VWFC_2"/>
    <property type="match status" value="2"/>
</dbReference>
<feature type="compositionally biased region" description="Acidic residues" evidence="4">
    <location>
        <begin position="561"/>
        <end position="570"/>
    </location>
</feature>
<feature type="compositionally biased region" description="Basic and acidic residues" evidence="4">
    <location>
        <begin position="2271"/>
        <end position="2286"/>
    </location>
</feature>
<name>Q6R5A9_TENMO</name>
<dbReference type="Gene3D" id="2.10.70.10">
    <property type="entry name" value="Complement Module, domain 1"/>
    <property type="match status" value="1"/>
</dbReference>
<feature type="region of interest" description="Disordered" evidence="4">
    <location>
        <begin position="479"/>
        <end position="603"/>
    </location>
</feature>
<feature type="compositionally biased region" description="Basic and acidic residues" evidence="4">
    <location>
        <begin position="1328"/>
        <end position="1373"/>
    </location>
</feature>
<dbReference type="SUPFAM" id="SSF57603">
    <property type="entry name" value="FnI-like domain"/>
    <property type="match status" value="6"/>
</dbReference>
<feature type="compositionally biased region" description="Basic and acidic residues" evidence="4">
    <location>
        <begin position="920"/>
        <end position="938"/>
    </location>
</feature>